<dbReference type="EMBL" id="RFFH01000002">
    <property type="protein sequence ID" value="RMI33934.1"/>
    <property type="molecule type" value="Genomic_DNA"/>
</dbReference>
<dbReference type="OrthoDB" id="8450665at2"/>
<keyword evidence="2" id="KW-1185">Reference proteome</keyword>
<accession>A0A3M2L949</accession>
<name>A0A3M2L949_9NOCA</name>
<reference evidence="1 2" key="1">
    <citation type="submission" date="2018-10" db="EMBL/GenBank/DDBJ databases">
        <title>Isolation from cow dung.</title>
        <authorList>
            <person name="Ling L."/>
        </authorList>
    </citation>
    <scope>NUCLEOTIDE SEQUENCE [LARGE SCALE GENOMIC DNA]</scope>
    <source>
        <strain evidence="1 2">NEAU-LL90</strain>
    </source>
</reference>
<dbReference type="RefSeq" id="WP_122186860.1">
    <property type="nucleotide sequence ID" value="NZ_RFFH01000002.1"/>
</dbReference>
<comment type="caution">
    <text evidence="1">The sequence shown here is derived from an EMBL/GenBank/DDBJ whole genome shotgun (WGS) entry which is preliminary data.</text>
</comment>
<protein>
    <recommendedName>
        <fullName evidence="3">Tetratricopeptide repeat protein</fullName>
    </recommendedName>
</protein>
<gene>
    <name evidence="1" type="ORF">EBN03_05560</name>
</gene>
<evidence type="ECO:0008006" key="3">
    <source>
        <dbReference type="Google" id="ProtNLM"/>
    </source>
</evidence>
<evidence type="ECO:0000313" key="2">
    <source>
        <dbReference type="Proteomes" id="UP000279275"/>
    </source>
</evidence>
<evidence type="ECO:0000313" key="1">
    <source>
        <dbReference type="EMBL" id="RMI33934.1"/>
    </source>
</evidence>
<proteinExistence type="predicted"/>
<dbReference type="AlphaFoldDB" id="A0A3M2L949"/>
<dbReference type="Proteomes" id="UP000279275">
    <property type="component" value="Unassembled WGS sequence"/>
</dbReference>
<organism evidence="1 2">
    <name type="scientific">Nocardia stercoris</name>
    <dbReference type="NCBI Taxonomy" id="2483361"/>
    <lineage>
        <taxon>Bacteria</taxon>
        <taxon>Bacillati</taxon>
        <taxon>Actinomycetota</taxon>
        <taxon>Actinomycetes</taxon>
        <taxon>Mycobacteriales</taxon>
        <taxon>Nocardiaceae</taxon>
        <taxon>Nocardia</taxon>
    </lineage>
</organism>
<sequence>MTAVSATSGQDPTTVDPIMVAISDAIVAGRRGELEQARHRLAELWDEVGAEGDPLHRCTIGHYLADLFGDDPAEALNWDVRALEAADGLTDERTQRHHETLSVAGFYPSLHLNVADNFRRIGSFAAAHRHLTAARERLAALSADNYAHTVATGIENVAAALALGSTDRLPSH</sequence>